<reference evidence="3 4" key="2">
    <citation type="submission" date="2017-06" db="EMBL/GenBank/DDBJ databases">
        <authorList>
            <person name="Kim H.J."/>
            <person name="Triplett B.A."/>
        </authorList>
    </citation>
    <scope>NUCLEOTIDE SEQUENCE [LARGE SCALE GENOMIC DNA]</scope>
    <source>
        <strain evidence="3">Kingella_eburonensis</strain>
    </source>
</reference>
<dbReference type="RefSeq" id="WP_095063497.1">
    <property type="nucleotide sequence ID" value="NZ_FXUV02000034.1"/>
</dbReference>
<dbReference type="InterPro" id="IPR036380">
    <property type="entry name" value="Isochorismatase-like_sf"/>
</dbReference>
<dbReference type="EMBL" id="FXUV01000085">
    <property type="protein sequence ID" value="SMQ13586.1"/>
    <property type="molecule type" value="Genomic_DNA"/>
</dbReference>
<keyword evidence="4" id="KW-1185">Reference proteome</keyword>
<evidence type="ECO:0000313" key="2">
    <source>
        <dbReference type="EMBL" id="SMQ13586.1"/>
    </source>
</evidence>
<evidence type="ECO:0000313" key="3">
    <source>
        <dbReference type="EMBL" id="SNB74886.1"/>
    </source>
</evidence>
<dbReference type="OrthoDB" id="9796958at2"/>
<gene>
    <name evidence="2" type="ORF">KEBURONENSIS_00653</name>
    <name evidence="3" type="ORF">KEBURONENSIS_01538</name>
</gene>
<evidence type="ECO:0000259" key="1">
    <source>
        <dbReference type="Pfam" id="PF00857"/>
    </source>
</evidence>
<sequence length="178" mass="19464">MLSTENTLVLVVDIQERLLPALHQGSEFVAACRRMITGANILGLPLVITEQYPKGLGATVPDIALITKDVPVFAKTQFSAWTEEVQAIVCKKQPENVILIGCETHICMLQTVLDMRAAGLNVFVPQECATSRTAENKVNGLQQIQAAGATVSNIESLLFMLLKDAKHPHFKEISKLIQ</sequence>
<dbReference type="PANTHER" id="PTHR14119:SF3">
    <property type="entry name" value="ISOCHORISMATASE DOMAIN-CONTAINING PROTEIN 2"/>
    <property type="match status" value="1"/>
</dbReference>
<dbReference type="Gene3D" id="3.40.50.850">
    <property type="entry name" value="Isochorismatase-like"/>
    <property type="match status" value="1"/>
</dbReference>
<organism evidence="2">
    <name type="scientific">Kingella negevensis</name>
    <dbReference type="NCBI Taxonomy" id="1522312"/>
    <lineage>
        <taxon>Bacteria</taxon>
        <taxon>Pseudomonadati</taxon>
        <taxon>Pseudomonadota</taxon>
        <taxon>Betaproteobacteria</taxon>
        <taxon>Neisseriales</taxon>
        <taxon>Neisseriaceae</taxon>
        <taxon>Kingella</taxon>
    </lineage>
</organism>
<protein>
    <submittedName>
        <fullName evidence="2">Isochorismatase family protein</fullName>
    </submittedName>
</protein>
<feature type="domain" description="Isochorismatase-like" evidence="1">
    <location>
        <begin position="7"/>
        <end position="155"/>
    </location>
</feature>
<dbReference type="Pfam" id="PF00857">
    <property type="entry name" value="Isochorismatase"/>
    <property type="match status" value="1"/>
</dbReference>
<accession>A0A238HK81</accession>
<dbReference type="InterPro" id="IPR050993">
    <property type="entry name" value="Isochorismatase_domain"/>
</dbReference>
<dbReference type="EMBL" id="FXUV02000034">
    <property type="protein sequence ID" value="SNB74886.1"/>
    <property type="molecule type" value="Genomic_DNA"/>
</dbReference>
<dbReference type="STRING" id="1522312.GCA_900177895_00765"/>
<name>A0A238HK81_9NEIS</name>
<proteinExistence type="predicted"/>
<dbReference type="SUPFAM" id="SSF52499">
    <property type="entry name" value="Isochorismatase-like hydrolases"/>
    <property type="match status" value="1"/>
</dbReference>
<dbReference type="InterPro" id="IPR000868">
    <property type="entry name" value="Isochorismatase-like_dom"/>
</dbReference>
<dbReference type="Proteomes" id="UP000215450">
    <property type="component" value="Unassembled WGS sequence"/>
</dbReference>
<evidence type="ECO:0000313" key="4">
    <source>
        <dbReference type="Proteomes" id="UP000215450"/>
    </source>
</evidence>
<dbReference type="PANTHER" id="PTHR14119">
    <property type="entry name" value="HYDROLASE"/>
    <property type="match status" value="1"/>
</dbReference>
<dbReference type="AlphaFoldDB" id="A0A238HK81"/>
<reference evidence="2" key="1">
    <citation type="submission" date="2017-05" db="EMBL/GenBank/DDBJ databases">
        <authorList>
            <person name="Song R."/>
            <person name="Chenine A.L."/>
            <person name="Ruprecht R.M."/>
        </authorList>
    </citation>
    <scope>NUCLEOTIDE SEQUENCE</scope>
    <source>
        <strain evidence="2">Kingella_eburonensis</strain>
    </source>
</reference>